<sequence length="329" mass="34508">MALQQLNAHPCTASDVPADVPPSGVTHIRYRHTERFTVVGNHLAQHHELSLVARGLALYIQSLPDGSKIGIKALAARFPEGEIAIAAALRELEKCGYLVRRRERGAGGRWVTRTFAYDNPVAADPDRTEAPAAQAAPPAPHAPPVSLIPLALPVSPAPPAPPTPPVLAVPPAPPTPPAPPVSPAPPAPPAPAAPEASLPAPGQPDLGRHRAAADLLAGLRRQDARLLLSARDVARLAPAVSAWLERGVEPVAVQRTLTAMLPQEPIRYPAAFLGHRLTTLLPPPLPAVPTAPRVDPLVNCDRCDRAYRAPEPGLCGPCARETGPGLEGD</sequence>
<keyword evidence="3" id="KW-1185">Reference proteome</keyword>
<dbReference type="RefSeq" id="WP_344279543.1">
    <property type="nucleotide sequence ID" value="NZ_BAAAKV010000042.1"/>
</dbReference>
<dbReference type="EMBL" id="BAAAKV010000042">
    <property type="protein sequence ID" value="GAA1182469.1"/>
    <property type="molecule type" value="Genomic_DNA"/>
</dbReference>
<feature type="region of interest" description="Disordered" evidence="1">
    <location>
        <begin position="159"/>
        <end position="207"/>
    </location>
</feature>
<reference evidence="2 3" key="1">
    <citation type="journal article" date="2019" name="Int. J. Syst. Evol. Microbiol.">
        <title>The Global Catalogue of Microorganisms (GCM) 10K type strain sequencing project: providing services to taxonomists for standard genome sequencing and annotation.</title>
        <authorList>
            <consortium name="The Broad Institute Genomics Platform"/>
            <consortium name="The Broad Institute Genome Sequencing Center for Infectious Disease"/>
            <person name="Wu L."/>
            <person name="Ma J."/>
        </authorList>
    </citation>
    <scope>NUCLEOTIDE SEQUENCE [LARGE SCALE GENOMIC DNA]</scope>
    <source>
        <strain evidence="2 3">JCM 12696</strain>
    </source>
</reference>
<gene>
    <name evidence="2" type="ORF">GCM10009654_44670</name>
</gene>
<feature type="compositionally biased region" description="Pro residues" evidence="1">
    <location>
        <begin position="159"/>
        <end position="192"/>
    </location>
</feature>
<name>A0ABN1UZ01_9ACTN</name>
<evidence type="ECO:0000313" key="3">
    <source>
        <dbReference type="Proteomes" id="UP001501371"/>
    </source>
</evidence>
<dbReference type="Proteomes" id="UP001501371">
    <property type="component" value="Unassembled WGS sequence"/>
</dbReference>
<feature type="region of interest" description="Disordered" evidence="1">
    <location>
        <begin position="121"/>
        <end position="141"/>
    </location>
</feature>
<comment type="caution">
    <text evidence="2">The sequence shown here is derived from an EMBL/GenBank/DDBJ whole genome shotgun (WGS) entry which is preliminary data.</text>
</comment>
<evidence type="ECO:0000313" key="2">
    <source>
        <dbReference type="EMBL" id="GAA1182469.1"/>
    </source>
</evidence>
<evidence type="ECO:0008006" key="4">
    <source>
        <dbReference type="Google" id="ProtNLM"/>
    </source>
</evidence>
<accession>A0ABN1UZ01</accession>
<proteinExistence type="predicted"/>
<organism evidence="2 3">
    <name type="scientific">Streptomyces hebeiensis</name>
    <dbReference type="NCBI Taxonomy" id="229486"/>
    <lineage>
        <taxon>Bacteria</taxon>
        <taxon>Bacillati</taxon>
        <taxon>Actinomycetota</taxon>
        <taxon>Actinomycetes</taxon>
        <taxon>Kitasatosporales</taxon>
        <taxon>Streptomycetaceae</taxon>
        <taxon>Streptomyces</taxon>
    </lineage>
</organism>
<protein>
    <recommendedName>
        <fullName evidence="4">DNA-binding protein</fullName>
    </recommendedName>
</protein>
<evidence type="ECO:0000256" key="1">
    <source>
        <dbReference type="SAM" id="MobiDB-lite"/>
    </source>
</evidence>